<organism evidence="2 3">
    <name type="scientific">Carnobacterium phage cd2</name>
    <dbReference type="NCBI Taxonomy" id="2849244"/>
    <lineage>
        <taxon>Viruses</taxon>
        <taxon>Duplodnaviria</taxon>
        <taxon>Heunggongvirae</taxon>
        <taxon>Uroviricota</taxon>
        <taxon>Caudoviricetes</taxon>
        <taxon>Carnodivirus</taxon>
        <taxon>Carnodivirus cd2-like</taxon>
    </lineage>
</organism>
<feature type="domain" description="Glutaredoxin" evidence="1">
    <location>
        <begin position="10"/>
        <end position="63"/>
    </location>
</feature>
<dbReference type="Pfam" id="PF00462">
    <property type="entry name" value="Glutaredoxin"/>
    <property type="match status" value="1"/>
</dbReference>
<dbReference type="Gene3D" id="3.40.30.10">
    <property type="entry name" value="Glutaredoxin"/>
    <property type="match status" value="1"/>
</dbReference>
<protein>
    <submittedName>
        <fullName evidence="2">Glutaredoxin-like protein</fullName>
    </submittedName>
</protein>
<evidence type="ECO:0000313" key="3">
    <source>
        <dbReference type="Proteomes" id="UP000827445"/>
    </source>
</evidence>
<reference evidence="2 3" key="1">
    <citation type="journal article" date="2021" name="Microbiol. Resour. Announc.">
        <title>Genome Sequences of Bacteriophages cd2, cd3, and cd4, which Specifically Target Carnobacterium divergens.</title>
        <authorList>
            <person name="Zhang P."/>
            <person name="Britton A.P."/>
            <person name="Visser K.A."/>
            <person name="Welke C.A."/>
            <person name="Wassink H."/>
            <person name="Prins E."/>
            <person name="Yang X."/>
            <person name="Martin-Visscher L.A."/>
        </authorList>
    </citation>
    <scope>NUCLEOTIDE SEQUENCE [LARGE SCALE GENOMIC DNA]</scope>
    <source>
        <strain evidence="3">cd2</strain>
    </source>
</reference>
<dbReference type="EMBL" id="MZ398135">
    <property type="protein sequence ID" value="QXP45188.1"/>
    <property type="molecule type" value="Genomic_DNA"/>
</dbReference>
<proteinExistence type="predicted"/>
<gene>
    <name evidence="2" type="ORF">cd2_062</name>
</gene>
<accession>A0AAE7SQR4</accession>
<evidence type="ECO:0000259" key="1">
    <source>
        <dbReference type="Pfam" id="PF00462"/>
    </source>
</evidence>
<evidence type="ECO:0000313" key="2">
    <source>
        <dbReference type="EMBL" id="QXP45188.1"/>
    </source>
</evidence>
<dbReference type="InterPro" id="IPR002109">
    <property type="entry name" value="Glutaredoxin"/>
</dbReference>
<dbReference type="Proteomes" id="UP000827445">
    <property type="component" value="Segment"/>
</dbReference>
<keyword evidence="3" id="KW-1185">Reference proteome</keyword>
<name>A0AAE7SQR4_9CAUD</name>
<dbReference type="InterPro" id="IPR036249">
    <property type="entry name" value="Thioredoxin-like_sf"/>
</dbReference>
<dbReference type="SUPFAM" id="SSF52833">
    <property type="entry name" value="Thioredoxin-like"/>
    <property type="match status" value="1"/>
</dbReference>
<sequence>MENTDNRYTLWTKEIGFCPKCMMAKQVLEANGVEFVERAIDSEENLAHLETFKSIGISSAPIITKGVTTDRLEVVSTGFEPDILAKL</sequence>